<evidence type="ECO:0000256" key="1">
    <source>
        <dbReference type="SAM" id="MobiDB-lite"/>
    </source>
</evidence>
<dbReference type="AlphaFoldDB" id="A0A1B6LD80"/>
<dbReference type="PANTHER" id="PTHR31649">
    <property type="entry name" value="AGAP009604-PA"/>
    <property type="match status" value="1"/>
</dbReference>
<feature type="region of interest" description="Disordered" evidence="1">
    <location>
        <begin position="38"/>
        <end position="60"/>
    </location>
</feature>
<dbReference type="PANTHER" id="PTHR31649:SF10">
    <property type="entry name" value="IP19903P-RELATED"/>
    <property type="match status" value="1"/>
</dbReference>
<dbReference type="InterPro" id="IPR006616">
    <property type="entry name" value="DM9_repeat"/>
</dbReference>
<name>A0A1B6LD80_9HEMI</name>
<dbReference type="Pfam" id="PF11901">
    <property type="entry name" value="DM9"/>
    <property type="match status" value="1"/>
</dbReference>
<dbReference type="EMBL" id="GEBQ01018305">
    <property type="protein sequence ID" value="JAT21672.1"/>
    <property type="molecule type" value="Transcribed_RNA"/>
</dbReference>
<protein>
    <submittedName>
        <fullName evidence="2">Uncharacterized protein</fullName>
    </submittedName>
</protein>
<evidence type="ECO:0000313" key="2">
    <source>
        <dbReference type="EMBL" id="JAT21672.1"/>
    </source>
</evidence>
<sequence>MYAWSAPAARLPSLLSYCILNNMSGYGYGAGGYGPPPGGPYGPTPGQFGPPPGQYSYPPPPGGYPTPPGGYCPPSGRWSPPNQGYGWYQWDRPSHCQGEFFWIHCEAGQIPHNAVHAGRDADGGPLYAGRAYYEGDLLPAKIAPSHHKAYVPYGGHEHTVYEFEVLISHHTAWVQDCHGNVPPEAIVIGQTCDGENLFMGRAHHHGTLTPGKIQPSHGCLYIPYGGHEIKYKEYEVLILN</sequence>
<accession>A0A1B6LD80</accession>
<gene>
    <name evidence="2" type="ORF">g.6610</name>
</gene>
<organism evidence="2">
    <name type="scientific">Graphocephala atropunctata</name>
    <dbReference type="NCBI Taxonomy" id="36148"/>
    <lineage>
        <taxon>Eukaryota</taxon>
        <taxon>Metazoa</taxon>
        <taxon>Ecdysozoa</taxon>
        <taxon>Arthropoda</taxon>
        <taxon>Hexapoda</taxon>
        <taxon>Insecta</taxon>
        <taxon>Pterygota</taxon>
        <taxon>Neoptera</taxon>
        <taxon>Paraneoptera</taxon>
        <taxon>Hemiptera</taxon>
        <taxon>Auchenorrhyncha</taxon>
        <taxon>Membracoidea</taxon>
        <taxon>Cicadellidae</taxon>
        <taxon>Cicadellinae</taxon>
        <taxon>Cicadellini</taxon>
        <taxon>Graphocephala</taxon>
    </lineage>
</organism>
<reference evidence="2" key="1">
    <citation type="submission" date="2015-11" db="EMBL/GenBank/DDBJ databases">
        <title>De novo transcriptome assembly of four potential Pierce s Disease insect vectors from Arizona vineyards.</title>
        <authorList>
            <person name="Tassone E.E."/>
        </authorList>
    </citation>
    <scope>NUCLEOTIDE SEQUENCE</scope>
</reference>
<dbReference type="SMART" id="SM00696">
    <property type="entry name" value="DM9"/>
    <property type="match status" value="2"/>
</dbReference>
<proteinExistence type="predicted"/>